<evidence type="ECO:0000313" key="2">
    <source>
        <dbReference type="Proteomes" id="UP000606786"/>
    </source>
</evidence>
<dbReference type="AlphaFoldDB" id="A0A811U9Z3"/>
<keyword evidence="2" id="KW-1185">Reference proteome</keyword>
<evidence type="ECO:0000313" key="1">
    <source>
        <dbReference type="EMBL" id="CAD6994143.1"/>
    </source>
</evidence>
<name>A0A811U9Z3_CERCA</name>
<reference evidence="1" key="1">
    <citation type="submission" date="2020-11" db="EMBL/GenBank/DDBJ databases">
        <authorList>
            <person name="Whitehead M."/>
        </authorList>
    </citation>
    <scope>NUCLEOTIDE SEQUENCE</scope>
    <source>
        <strain evidence="1">EGII</strain>
    </source>
</reference>
<gene>
    <name evidence="1" type="ORF">CCAP1982_LOCUS2909</name>
</gene>
<proteinExistence type="predicted"/>
<protein>
    <submittedName>
        <fullName evidence="1">(Mediterranean fruit fly) hypothetical protein</fullName>
    </submittedName>
</protein>
<dbReference type="EMBL" id="CAJHJT010000001">
    <property type="protein sequence ID" value="CAD6994143.1"/>
    <property type="molecule type" value="Genomic_DNA"/>
</dbReference>
<dbReference type="Proteomes" id="UP000606786">
    <property type="component" value="Unassembled WGS sequence"/>
</dbReference>
<accession>A0A811U9Z3</accession>
<feature type="non-terminal residue" evidence="1">
    <location>
        <position position="1"/>
    </location>
</feature>
<sequence length="171" mass="19601">ALNGAGGILLLLKACKLQRALNAALENHIIRLSQANMLQIFQRALHSYQLTAYTSFRRSHSRLHRPTQHITAQFSSVQLISARPTPPTAHAVIYIHYPPYQLTGLSTSYFTFQFNDRADDVNMHVDVDNDFGSNQFPIKRTTFKWRHTVIIARTTTTITTTHLKRLHTYEL</sequence>
<comment type="caution">
    <text evidence="1">The sequence shown here is derived from an EMBL/GenBank/DDBJ whole genome shotgun (WGS) entry which is preliminary data.</text>
</comment>
<organism evidence="1 2">
    <name type="scientific">Ceratitis capitata</name>
    <name type="common">Mediterranean fruit fly</name>
    <name type="synonym">Tephritis capitata</name>
    <dbReference type="NCBI Taxonomy" id="7213"/>
    <lineage>
        <taxon>Eukaryota</taxon>
        <taxon>Metazoa</taxon>
        <taxon>Ecdysozoa</taxon>
        <taxon>Arthropoda</taxon>
        <taxon>Hexapoda</taxon>
        <taxon>Insecta</taxon>
        <taxon>Pterygota</taxon>
        <taxon>Neoptera</taxon>
        <taxon>Endopterygota</taxon>
        <taxon>Diptera</taxon>
        <taxon>Brachycera</taxon>
        <taxon>Muscomorpha</taxon>
        <taxon>Tephritoidea</taxon>
        <taxon>Tephritidae</taxon>
        <taxon>Ceratitis</taxon>
        <taxon>Ceratitis</taxon>
    </lineage>
</organism>